<dbReference type="RefSeq" id="WP_094942484.1">
    <property type="nucleotide sequence ID" value="NZ_NOKQ01000196.1"/>
</dbReference>
<dbReference type="SUPFAM" id="SSF53613">
    <property type="entry name" value="Ribokinase-like"/>
    <property type="match status" value="1"/>
</dbReference>
<feature type="domain" description="Carbohydrate kinase PfkB" evidence="6">
    <location>
        <begin position="2"/>
        <end position="298"/>
    </location>
</feature>
<organism evidence="7 8">
    <name type="scientific">Tetzosporium hominis</name>
    <dbReference type="NCBI Taxonomy" id="2020506"/>
    <lineage>
        <taxon>Bacteria</taxon>
        <taxon>Bacillati</taxon>
        <taxon>Bacillota</taxon>
        <taxon>Bacilli</taxon>
        <taxon>Bacillales</taxon>
        <taxon>Caryophanaceae</taxon>
        <taxon>Tetzosporium</taxon>
    </lineage>
</organism>
<dbReference type="CDD" id="cd01166">
    <property type="entry name" value="KdgK"/>
    <property type="match status" value="1"/>
</dbReference>
<dbReference type="Pfam" id="PF00294">
    <property type="entry name" value="PfkB"/>
    <property type="match status" value="1"/>
</dbReference>
<proteinExistence type="inferred from homology"/>
<keyword evidence="2" id="KW-0808">Transferase</keyword>
<dbReference type="Gene3D" id="3.40.1190.20">
    <property type="match status" value="1"/>
</dbReference>
<evidence type="ECO:0000256" key="4">
    <source>
        <dbReference type="ARBA" id="ARBA00022777"/>
    </source>
</evidence>
<name>A0A264W4H3_9BACL</name>
<dbReference type="GO" id="GO:0005524">
    <property type="term" value="F:ATP binding"/>
    <property type="evidence" value="ECO:0007669"/>
    <property type="project" value="UniProtKB-KW"/>
</dbReference>
<sequence>MDIVTIGDGMITFDPSHRGPMRFVSTFERKIGGAELNVMLGCARLGLRPGWISKLGNDEFGRHILNTVRGEGVDVSEVQLEADYATSLNFKEIREDGSSRTFYYRHPSPTEKFTVATLPYDYVKQAKVLHVTGVFPAIVQKNRQLVEELLNFAKAQGVTISFDPNIRLRLWSEEEARATLMTYLPYVDHLLTSKEELEILFESKDDTVIRQALHQYSFQTVVMKDGSNGSYYLEQGDWVHVPAIPAEKVVDTVGAGDGFDSGYLYGLLQGWTVPERLHFANAVGSMVVQVHGDNEGLPYLDEVEVFLGKRQVIER</sequence>
<dbReference type="InterPro" id="IPR050306">
    <property type="entry name" value="PfkB_Carbo_kinase"/>
</dbReference>
<dbReference type="EMBL" id="NOKQ01000196">
    <property type="protein sequence ID" value="OZS78455.1"/>
    <property type="molecule type" value="Genomic_DNA"/>
</dbReference>
<dbReference type="PROSITE" id="PS00584">
    <property type="entry name" value="PFKB_KINASES_2"/>
    <property type="match status" value="1"/>
</dbReference>
<evidence type="ECO:0000256" key="2">
    <source>
        <dbReference type="ARBA" id="ARBA00022679"/>
    </source>
</evidence>
<protein>
    <submittedName>
        <fullName evidence="7">2-keto-3-deoxygluconate kinase</fullName>
    </submittedName>
</protein>
<accession>A0A264W4H3</accession>
<comment type="similarity">
    <text evidence="1">Belongs to the carbohydrate kinase PfkB family.</text>
</comment>
<dbReference type="GO" id="GO:0016301">
    <property type="term" value="F:kinase activity"/>
    <property type="evidence" value="ECO:0007669"/>
    <property type="project" value="UniProtKB-KW"/>
</dbReference>
<evidence type="ECO:0000313" key="8">
    <source>
        <dbReference type="Proteomes" id="UP000217065"/>
    </source>
</evidence>
<dbReference type="InterPro" id="IPR002173">
    <property type="entry name" value="Carboh/pur_kinase_PfkB_CS"/>
</dbReference>
<gene>
    <name evidence="7" type="ORF">CF394_06775</name>
</gene>
<keyword evidence="5" id="KW-0067">ATP-binding</keyword>
<evidence type="ECO:0000256" key="1">
    <source>
        <dbReference type="ARBA" id="ARBA00010688"/>
    </source>
</evidence>
<dbReference type="PANTHER" id="PTHR43085">
    <property type="entry name" value="HEXOKINASE FAMILY MEMBER"/>
    <property type="match status" value="1"/>
</dbReference>
<dbReference type="PANTHER" id="PTHR43085:SF1">
    <property type="entry name" value="PSEUDOURIDINE KINASE-RELATED"/>
    <property type="match status" value="1"/>
</dbReference>
<dbReference type="OrthoDB" id="9813569at2"/>
<comment type="caution">
    <text evidence="7">The sequence shown here is derived from an EMBL/GenBank/DDBJ whole genome shotgun (WGS) entry which is preliminary data.</text>
</comment>
<dbReference type="InterPro" id="IPR011611">
    <property type="entry name" value="PfkB_dom"/>
</dbReference>
<evidence type="ECO:0000259" key="6">
    <source>
        <dbReference type="Pfam" id="PF00294"/>
    </source>
</evidence>
<evidence type="ECO:0000256" key="3">
    <source>
        <dbReference type="ARBA" id="ARBA00022741"/>
    </source>
</evidence>
<evidence type="ECO:0000256" key="5">
    <source>
        <dbReference type="ARBA" id="ARBA00022840"/>
    </source>
</evidence>
<keyword evidence="8" id="KW-1185">Reference proteome</keyword>
<keyword evidence="4 7" id="KW-0418">Kinase</keyword>
<dbReference type="AlphaFoldDB" id="A0A264W4H3"/>
<keyword evidence="3" id="KW-0547">Nucleotide-binding</keyword>
<dbReference type="InterPro" id="IPR029056">
    <property type="entry name" value="Ribokinase-like"/>
</dbReference>
<reference evidence="7 8" key="1">
    <citation type="submission" date="2017-07" db="EMBL/GenBank/DDBJ databases">
        <title>Tetzosporium hominis gen.nov. sp.nov.</title>
        <authorList>
            <person name="Tetz G."/>
            <person name="Tetz V."/>
        </authorList>
    </citation>
    <scope>NUCLEOTIDE SEQUENCE [LARGE SCALE GENOMIC DNA]</scope>
    <source>
        <strain evidence="7 8">VT-49</strain>
    </source>
</reference>
<evidence type="ECO:0000313" key="7">
    <source>
        <dbReference type="EMBL" id="OZS78455.1"/>
    </source>
</evidence>
<dbReference type="Proteomes" id="UP000217065">
    <property type="component" value="Unassembled WGS sequence"/>
</dbReference>